<dbReference type="EMBL" id="LAZR01010884">
    <property type="protein sequence ID" value="KKM64525.1"/>
    <property type="molecule type" value="Genomic_DNA"/>
</dbReference>
<comment type="caution">
    <text evidence="1">The sequence shown here is derived from an EMBL/GenBank/DDBJ whole genome shotgun (WGS) entry which is preliminary data.</text>
</comment>
<sequence>MAQTEETKRLLQKGKIVGFECSRDGIIAHCEYLKEFVNNELLKV</sequence>
<gene>
    <name evidence="1" type="ORF">LCGC14_1500570</name>
</gene>
<organism evidence="1">
    <name type="scientific">marine sediment metagenome</name>
    <dbReference type="NCBI Taxonomy" id="412755"/>
    <lineage>
        <taxon>unclassified sequences</taxon>
        <taxon>metagenomes</taxon>
        <taxon>ecological metagenomes</taxon>
    </lineage>
</organism>
<name>A0A0F9LJX1_9ZZZZ</name>
<reference evidence="1" key="1">
    <citation type="journal article" date="2015" name="Nature">
        <title>Complex archaea that bridge the gap between prokaryotes and eukaryotes.</title>
        <authorList>
            <person name="Spang A."/>
            <person name="Saw J.H."/>
            <person name="Jorgensen S.L."/>
            <person name="Zaremba-Niedzwiedzka K."/>
            <person name="Martijn J."/>
            <person name="Lind A.E."/>
            <person name="van Eijk R."/>
            <person name="Schleper C."/>
            <person name="Guy L."/>
            <person name="Ettema T.J."/>
        </authorList>
    </citation>
    <scope>NUCLEOTIDE SEQUENCE</scope>
</reference>
<protein>
    <submittedName>
        <fullName evidence="1">Uncharacterized protein</fullName>
    </submittedName>
</protein>
<accession>A0A0F9LJX1</accession>
<proteinExistence type="predicted"/>
<evidence type="ECO:0000313" key="1">
    <source>
        <dbReference type="EMBL" id="KKM64525.1"/>
    </source>
</evidence>
<dbReference type="AlphaFoldDB" id="A0A0F9LJX1"/>